<evidence type="ECO:0000313" key="1">
    <source>
        <dbReference type="EMBL" id="KAA0185472.1"/>
    </source>
</evidence>
<dbReference type="InterPro" id="IPR011249">
    <property type="entry name" value="Metalloenz_LuxS/M16"/>
</dbReference>
<dbReference type="EMBL" id="LUCM01010429">
    <property type="protein sequence ID" value="KAA0185472.1"/>
    <property type="molecule type" value="Genomic_DNA"/>
</dbReference>
<gene>
    <name evidence="1" type="ORF">FBUS_04216</name>
</gene>
<reference evidence="1" key="1">
    <citation type="submission" date="2019-05" db="EMBL/GenBank/DDBJ databases">
        <title>Annotation for the trematode Fasciolopsis buski.</title>
        <authorList>
            <person name="Choi Y.-J."/>
        </authorList>
    </citation>
    <scope>NUCLEOTIDE SEQUENCE</scope>
    <source>
        <strain evidence="1">HT</strain>
        <tissue evidence="1">Whole worm</tissue>
    </source>
</reference>
<evidence type="ECO:0000313" key="2">
    <source>
        <dbReference type="Proteomes" id="UP000728185"/>
    </source>
</evidence>
<dbReference type="OrthoDB" id="952271at2759"/>
<keyword evidence="2" id="KW-1185">Reference proteome</keyword>
<sequence>MQDFYLFLIREVLKGCSKMDLDQFDERRKGVHAFIDQAKLTPELLADNALMFLTKRTGFIYTDPLKDFPRMTIADLMAFASQLLCQLSINMYVAGEISIEDAQSMYDRTVRAIGCIPTLHKKELLFNHHLTQFLCPANSPKVNITVQLKQTFIRSNGHSAIQISIRSDETENADEHWLSRVAAFWYRIAPLLILSLPDTELENLVSSNRNSVIAQFDRNPSDLDEYMRTVWETVMKWEANFEFVEQIVQNATRMTRSDLYKFFFDNYLDLNQQRTIILEITPNRSKRVVRKGSFRRQFIQAADVLDDEISKFIVQNNIDAHAGELHGGEQFRLIDRFYPERMKTIYDLHVFRNQNHGRHKE</sequence>
<dbReference type="AlphaFoldDB" id="A0A8E0VER9"/>
<dbReference type="SUPFAM" id="SSF63411">
    <property type="entry name" value="LuxS/MPP-like metallohydrolase"/>
    <property type="match status" value="2"/>
</dbReference>
<dbReference type="GO" id="GO:0046872">
    <property type="term" value="F:metal ion binding"/>
    <property type="evidence" value="ECO:0007669"/>
    <property type="project" value="InterPro"/>
</dbReference>
<dbReference type="Gene3D" id="3.30.830.10">
    <property type="entry name" value="Metalloenzyme, LuxS/M16 peptidase-like"/>
    <property type="match status" value="2"/>
</dbReference>
<proteinExistence type="predicted"/>
<comment type="caution">
    <text evidence="1">The sequence shown here is derived from an EMBL/GenBank/DDBJ whole genome shotgun (WGS) entry which is preliminary data.</text>
</comment>
<dbReference type="Proteomes" id="UP000728185">
    <property type="component" value="Unassembled WGS sequence"/>
</dbReference>
<organism evidence="1 2">
    <name type="scientific">Fasciolopsis buskii</name>
    <dbReference type="NCBI Taxonomy" id="27845"/>
    <lineage>
        <taxon>Eukaryota</taxon>
        <taxon>Metazoa</taxon>
        <taxon>Spiralia</taxon>
        <taxon>Lophotrochozoa</taxon>
        <taxon>Platyhelminthes</taxon>
        <taxon>Trematoda</taxon>
        <taxon>Digenea</taxon>
        <taxon>Plagiorchiida</taxon>
        <taxon>Echinostomata</taxon>
        <taxon>Echinostomatoidea</taxon>
        <taxon>Fasciolidae</taxon>
        <taxon>Fasciolopsis</taxon>
    </lineage>
</organism>
<accession>A0A8E0VER9</accession>
<name>A0A8E0VER9_9TREM</name>
<protein>
    <submittedName>
        <fullName evidence="1">Uncharacterized protein</fullName>
    </submittedName>
</protein>